<protein>
    <submittedName>
        <fullName evidence="1">Uncharacterized protein</fullName>
    </submittedName>
</protein>
<keyword evidence="2" id="KW-1185">Reference proteome</keyword>
<reference evidence="1 2" key="1">
    <citation type="submission" date="2019-02" db="EMBL/GenBank/DDBJ databases">
        <title>Deep-cultivation of Planctomycetes and their phenomic and genomic characterization uncovers novel biology.</title>
        <authorList>
            <person name="Wiegand S."/>
            <person name="Jogler M."/>
            <person name="Boedeker C."/>
            <person name="Pinto D."/>
            <person name="Vollmers J."/>
            <person name="Rivas-Marin E."/>
            <person name="Kohn T."/>
            <person name="Peeters S.H."/>
            <person name="Heuer A."/>
            <person name="Rast P."/>
            <person name="Oberbeckmann S."/>
            <person name="Bunk B."/>
            <person name="Jeske O."/>
            <person name="Meyerdierks A."/>
            <person name="Storesund J.E."/>
            <person name="Kallscheuer N."/>
            <person name="Luecker S."/>
            <person name="Lage O.M."/>
            <person name="Pohl T."/>
            <person name="Merkel B.J."/>
            <person name="Hornburger P."/>
            <person name="Mueller R.-W."/>
            <person name="Bruemmer F."/>
            <person name="Labrenz M."/>
            <person name="Spormann A.M."/>
            <person name="Op den Camp H."/>
            <person name="Overmann J."/>
            <person name="Amann R."/>
            <person name="Jetten M.S.M."/>
            <person name="Mascher T."/>
            <person name="Medema M.H."/>
            <person name="Devos D.P."/>
            <person name="Kaster A.-K."/>
            <person name="Ovreas L."/>
            <person name="Rohde M."/>
            <person name="Galperin M.Y."/>
            <person name="Jogler C."/>
        </authorList>
    </citation>
    <scope>NUCLEOTIDE SEQUENCE [LARGE SCALE GENOMIC DNA]</scope>
    <source>
        <strain evidence="1 2">Spa11</strain>
    </source>
</reference>
<proteinExistence type="predicted"/>
<dbReference type="KEGG" id="bmei:Spa11_45250"/>
<dbReference type="Proteomes" id="UP000316426">
    <property type="component" value="Chromosome"/>
</dbReference>
<accession>A0A518KES6</accession>
<evidence type="ECO:0000313" key="1">
    <source>
        <dbReference type="EMBL" id="QDV76295.1"/>
    </source>
</evidence>
<dbReference type="AlphaFoldDB" id="A0A518KES6"/>
<evidence type="ECO:0000313" key="2">
    <source>
        <dbReference type="Proteomes" id="UP000316426"/>
    </source>
</evidence>
<organism evidence="1 2">
    <name type="scientific">Botrimarina mediterranea</name>
    <dbReference type="NCBI Taxonomy" id="2528022"/>
    <lineage>
        <taxon>Bacteria</taxon>
        <taxon>Pseudomonadati</taxon>
        <taxon>Planctomycetota</taxon>
        <taxon>Planctomycetia</taxon>
        <taxon>Pirellulales</taxon>
        <taxon>Lacipirellulaceae</taxon>
        <taxon>Botrimarina</taxon>
    </lineage>
</organism>
<gene>
    <name evidence="1" type="ORF">Spa11_45250</name>
</gene>
<dbReference type="RefSeq" id="WP_145116747.1">
    <property type="nucleotide sequence ID" value="NZ_CP036349.1"/>
</dbReference>
<dbReference type="EMBL" id="CP036349">
    <property type="protein sequence ID" value="QDV76295.1"/>
    <property type="molecule type" value="Genomic_DNA"/>
</dbReference>
<sequence>MADSPFTDAELHAYLDEAAAPERIAAIEAALRDDDELRERLATLVSGRDAGLHSLGEVWRRNRLTCPSREQLGSHLLGVLPEAHADYVRFHLEVVDCRWCNANVEDLRERHEQSAETGTTRRRGKYFESSVGRLSDCG</sequence>
<name>A0A518KES6_9BACT</name>